<organism evidence="1 2">
    <name type="scientific">Sanghuangporus baumii</name>
    <name type="common">Phellinus baumii</name>
    <dbReference type="NCBI Taxonomy" id="108892"/>
    <lineage>
        <taxon>Eukaryota</taxon>
        <taxon>Fungi</taxon>
        <taxon>Dikarya</taxon>
        <taxon>Basidiomycota</taxon>
        <taxon>Agaricomycotina</taxon>
        <taxon>Agaricomycetes</taxon>
        <taxon>Hymenochaetales</taxon>
        <taxon>Hymenochaetaceae</taxon>
        <taxon>Sanghuangporus</taxon>
    </lineage>
</organism>
<accession>A0A9Q5NBL5</accession>
<dbReference type="AlphaFoldDB" id="A0A9Q5NBL5"/>
<reference evidence="1" key="1">
    <citation type="submission" date="2016-06" db="EMBL/GenBank/DDBJ databases">
        <title>Draft Genome sequence of the fungus Inonotus baumii.</title>
        <authorList>
            <person name="Zhu H."/>
            <person name="Lin W."/>
        </authorList>
    </citation>
    <scope>NUCLEOTIDE SEQUENCE</scope>
    <source>
        <strain evidence="1">821</strain>
    </source>
</reference>
<keyword evidence="2" id="KW-1185">Reference proteome</keyword>
<name>A0A9Q5NBL5_SANBA</name>
<protein>
    <submittedName>
        <fullName evidence="1">Uncharacterized protein</fullName>
    </submittedName>
</protein>
<dbReference type="EMBL" id="LNZH02000066">
    <property type="protein sequence ID" value="OCB91758.1"/>
    <property type="molecule type" value="Genomic_DNA"/>
</dbReference>
<sequence>MLTQVFTGLKSESFNIQKLASKYHGSHGDHAEDQKAKHQLLASWKEKMTHLALGSHRFFLLTQEERDAFVLEAKKKMIEDLGGESDNAAILELAEEDNDAKREETAAEKRATEVSKAGGVKLSSLMRMLLNDKDDKKGWHHIFRDWAKKHLKIMFTFPDTLNTRYSLYLDAATKILAHLSSYLEFMDSICYSKDAATLTELAYLALYYEVVSVDYIASIRGKSIEEVNALGLGSRLEQVKHHLQTLLDSPQIILSSQAQPEEATLDGNKTWNRPDAIEAIQNLITEGRLLKLEALFRAFLMGALSTWEQFSSEFSDDSIISALIKEEKELAWIPTTNDANERALGSYRVHAEDTKRLDRKRWHEVTAERDQEQVAKKIKCDLQMQKKMEREVRIESASLELDSLNAEQMTLPEIKLQLAKFRKIYRNDIPADKTMSKKAKKQAVLLVLIDRYNSKHPPEPDKKNE</sequence>
<gene>
    <name evidence="1" type="ORF">A7U60_g986</name>
</gene>
<proteinExistence type="predicted"/>
<comment type="caution">
    <text evidence="1">The sequence shown here is derived from an EMBL/GenBank/DDBJ whole genome shotgun (WGS) entry which is preliminary data.</text>
</comment>
<dbReference type="Proteomes" id="UP000757232">
    <property type="component" value="Unassembled WGS sequence"/>
</dbReference>
<dbReference type="OrthoDB" id="3236156at2759"/>
<evidence type="ECO:0000313" key="1">
    <source>
        <dbReference type="EMBL" id="OCB91758.1"/>
    </source>
</evidence>
<evidence type="ECO:0000313" key="2">
    <source>
        <dbReference type="Proteomes" id="UP000757232"/>
    </source>
</evidence>